<dbReference type="AlphaFoldDB" id="A0A177SAU1"/>
<dbReference type="Proteomes" id="UP000077752">
    <property type="component" value="Unassembled WGS sequence"/>
</dbReference>
<gene>
    <name evidence="1" type="ORF">AYO28_03155</name>
</gene>
<evidence type="ECO:0000313" key="2">
    <source>
        <dbReference type="Proteomes" id="UP000077752"/>
    </source>
</evidence>
<dbReference type="RefSeq" id="WP_064304675.1">
    <property type="nucleotide sequence ID" value="NZ_LUCV01000049.1"/>
</dbReference>
<accession>A0A177SAU1</accession>
<sequence>MTIDKAQLKALAWYTEDHLTDRSATTYNAHLAAIWAGKGWPVNPLFDDRQVDNLLAEIDKLRAELAGLRTGYEAQNEVIAGLRKDAERYNWAICRVQCAEALSAVVICHDGYKDKINERVDAYMEAWPCPVAAMAKESSHG</sequence>
<evidence type="ECO:0000313" key="1">
    <source>
        <dbReference type="EMBL" id="OAI84894.1"/>
    </source>
</evidence>
<comment type="caution">
    <text evidence="1">The sequence shown here is derived from an EMBL/GenBank/DDBJ whole genome shotgun (WGS) entry which is preliminary data.</text>
</comment>
<protein>
    <submittedName>
        <fullName evidence="1">Uncharacterized protein</fullName>
    </submittedName>
</protein>
<name>A0A177SAU1_PSEPU</name>
<dbReference type="EMBL" id="LUCV01000049">
    <property type="protein sequence ID" value="OAI84894.1"/>
    <property type="molecule type" value="Genomic_DNA"/>
</dbReference>
<reference evidence="1 2" key="1">
    <citation type="submission" date="2016-03" db="EMBL/GenBank/DDBJ databases">
        <title>Draft Genome Assembly of Pseudomonas putida strain CBF10-2.</title>
        <authorList>
            <person name="Iyer R.S."/>
            <person name="Damania A."/>
        </authorList>
    </citation>
    <scope>NUCLEOTIDE SEQUENCE [LARGE SCALE GENOMIC DNA]</scope>
    <source>
        <strain evidence="1 2">CBF10-2</strain>
    </source>
</reference>
<proteinExistence type="predicted"/>
<organism evidence="1 2">
    <name type="scientific">Pseudomonas putida</name>
    <name type="common">Arthrobacter siderocapsulatus</name>
    <dbReference type="NCBI Taxonomy" id="303"/>
    <lineage>
        <taxon>Bacteria</taxon>
        <taxon>Pseudomonadati</taxon>
        <taxon>Pseudomonadota</taxon>
        <taxon>Gammaproteobacteria</taxon>
        <taxon>Pseudomonadales</taxon>
        <taxon>Pseudomonadaceae</taxon>
        <taxon>Pseudomonas</taxon>
    </lineage>
</organism>